<reference evidence="1 2" key="1">
    <citation type="submission" date="2023-01" db="EMBL/GenBank/DDBJ databases">
        <title>Analysis of 21 Apiospora genomes using comparative genomics revels a genus with tremendous synthesis potential of carbohydrate active enzymes and secondary metabolites.</title>
        <authorList>
            <person name="Sorensen T."/>
        </authorList>
    </citation>
    <scope>NUCLEOTIDE SEQUENCE [LARGE SCALE GENOMIC DNA]</scope>
    <source>
        <strain evidence="1 2">CBS 117206</strain>
    </source>
</reference>
<keyword evidence="2" id="KW-1185">Reference proteome</keyword>
<sequence>MAAQGKLASHGRSLLGVQGAQTQAQALSRLTTTRRHRSPFLTQSSNRVLGLWLQRNDPEQRKRYGYLFRAMARMKNERLPVITLQKLMRKQLAEEEREENDAATSGKGLSQCEGLRAIIDGIDPKAWQDRLNSLAAQGWDEEKLDHLVWILSADTADARIGRFVSSNSPRPEFLLGLLLHSDQRIRKPESLRAIVGYIQQAHTSFAQDVTPSTKLRSKEFVRLLERLIRHAQRLSPSTIEDLGDLTRWYIQSIPLEAPFSEETQGTQDGQDNPGRNGYQKRCFVFNSALDLFSRPAPMQPLHDREFNWNAQRLLLHMSDTMARPLVIEKSSYSAIRKVMVGLKKSPAEIWVAMRYSKSWPPYRQDFDGHDTKWTHLNTQSRSELWGGMTLGSPTVQTRSQPPKEWKDDDSRQNFYTMWAMKIRSTRNAQEAWRQFNTFTDTEPTLQIYTEMFLKLQPSRARDEPSPQSYAGDAREVFPVHEANFSEYELARLTPPSVDELYNRMMNHNIRPSGSCLQYLVSNASTVERGLEYLRDSPLDVEAVRQLEVGNRRLDYGILRRIPLLVFSSYVQLLCRLQPNRTNRQYRRNRAYGELQPVRRAIELVKTRLRPNTSEWATFRPVWQVVCRSLARPYVVVLGGSELANAREALHLLLDVHELAERAIGPDTEILIYMCRALQKVLMLQYPESLSMYDDLVEKAHGRVTAIFKTFSSHVSQNDYKRAQSVGPVHLHTYMRTLAILGDLDGRINLMHWILRHKNYFDSEAERIGRGQAMLAKTLCAFEAFTGPMLREEQRAKLESIIEDTHWRWPTEEEIQDYIESDTSGVSQRVYEEVNGIDGIEIADQEIASGIAGAQSSM</sequence>
<dbReference type="Proteomes" id="UP001392437">
    <property type="component" value="Unassembled WGS sequence"/>
</dbReference>
<evidence type="ECO:0000313" key="1">
    <source>
        <dbReference type="EMBL" id="KAK8113925.1"/>
    </source>
</evidence>
<dbReference type="EMBL" id="JAQQWP010000006">
    <property type="protein sequence ID" value="KAK8113925.1"/>
    <property type="molecule type" value="Genomic_DNA"/>
</dbReference>
<proteinExistence type="predicted"/>
<evidence type="ECO:0008006" key="3">
    <source>
        <dbReference type="Google" id="ProtNLM"/>
    </source>
</evidence>
<protein>
    <recommendedName>
        <fullName evidence="3">Prefoldin subunit</fullName>
    </recommendedName>
</protein>
<name>A0AAW0QQ40_9PEZI</name>
<comment type="caution">
    <text evidence="1">The sequence shown here is derived from an EMBL/GenBank/DDBJ whole genome shotgun (WGS) entry which is preliminary data.</text>
</comment>
<organism evidence="1 2">
    <name type="scientific">Apiospora kogelbergensis</name>
    <dbReference type="NCBI Taxonomy" id="1337665"/>
    <lineage>
        <taxon>Eukaryota</taxon>
        <taxon>Fungi</taxon>
        <taxon>Dikarya</taxon>
        <taxon>Ascomycota</taxon>
        <taxon>Pezizomycotina</taxon>
        <taxon>Sordariomycetes</taxon>
        <taxon>Xylariomycetidae</taxon>
        <taxon>Amphisphaeriales</taxon>
        <taxon>Apiosporaceae</taxon>
        <taxon>Apiospora</taxon>
    </lineage>
</organism>
<evidence type="ECO:0000313" key="2">
    <source>
        <dbReference type="Proteomes" id="UP001392437"/>
    </source>
</evidence>
<gene>
    <name evidence="1" type="ORF">PG999_005994</name>
</gene>
<dbReference type="AlphaFoldDB" id="A0AAW0QQ40"/>
<accession>A0AAW0QQ40</accession>